<dbReference type="RefSeq" id="WP_150737828.1">
    <property type="nucleotide sequence ID" value="NZ_CABPSP010000004.1"/>
</dbReference>
<gene>
    <name evidence="1" type="ORF">PAN31117_01743</name>
</gene>
<sequence>MTDIKQRKTGRNLLPYADIGTDWRDGWRTLYGNNSGFYRRETTSGRTYFDILETTLVSTRFTMPINATALTAPGLGYHLDLFYQPSTRAGLPEPNAQLFCYPSERFSELPLPVPGEEIQARAAPWLARDATFGPGPRDNELELRLASGQQPEASALAPTELADALVPEEGPDWPTALGQVHVSGEIPGNDGSPGMSVLLFHGPLALNATPYPVSLDGVAARWLVDGKIPLCKGAEHQLTLPVDDACGWAGDSVAGNPGTQAYAYWHDEAAADEQKLTLIPTAATPDDDAQLVHLPWTLTSDATSEGVHEILIESVHHAPIFSLPALLLGDFKLLISASVAPDYRPCVALQETAAISARVMSAITSVPIANAAVQWHVDGAAPTETLTDSEGWAHFEFQPTADSDVTIVVDAPYNAEPHRELIRVQTIATPPWEQFQFLVDGERLDSENSRMLLFPDTAARKLTLKPQDGNVSLGQMVSLDYAFQEASSARGSLTFSPAPGVERELTKDGLEWTVAASGGAISQMFDIILTCKPWKSPILVRGTVVPEAFELVAMPGRETCMQDDLFVFGPTYQSLPTCGIVVQARSISDGSPLPGVPCSLTRLVPDTAISSGDLFLDMGHVQITNADGNTTFPVIFRGDATELHDDATITVDGGPKPLTAGIRYRRTPSHPSQTCVIAHIFPRRPELGAPYATAFLRVFILGKHYAPINDLFPDIDQEDIDVVLDLADGSTLGPYKAIPKKSSSDRWLFATVDLPLPPREYPRVVHAHISAGGRMAQMWHFSFDRETVKDHPHGTDGGNFRFLYAPVQSVPAGESIYLQWPTYMNKESWETYSIRDEQGVTIDVEIFPFEYGETALARVSTTRVGPRNVILYRGVQNGLHVFLCKGRLTWT</sequence>
<proteinExistence type="predicted"/>
<accession>A0A5E4ZUI5</accession>
<dbReference type="EMBL" id="CABPSP010000004">
    <property type="protein sequence ID" value="VVE65059.1"/>
    <property type="molecule type" value="Genomic_DNA"/>
</dbReference>
<protein>
    <submittedName>
        <fullName evidence="1">Uncharacterized protein</fullName>
    </submittedName>
</protein>
<reference evidence="1 2" key="1">
    <citation type="submission" date="2019-08" db="EMBL/GenBank/DDBJ databases">
        <authorList>
            <person name="Peeters C."/>
        </authorList>
    </citation>
    <scope>NUCLEOTIDE SEQUENCE [LARGE SCALE GENOMIC DNA]</scope>
    <source>
        <strain evidence="1 2">LMG 31117</strain>
    </source>
</reference>
<keyword evidence="2" id="KW-1185">Reference proteome</keyword>
<dbReference type="OrthoDB" id="8932439at2"/>
<name>A0A5E4ZUI5_9BURK</name>
<evidence type="ECO:0000313" key="1">
    <source>
        <dbReference type="EMBL" id="VVE65059.1"/>
    </source>
</evidence>
<evidence type="ECO:0000313" key="2">
    <source>
        <dbReference type="Proteomes" id="UP000383122"/>
    </source>
</evidence>
<dbReference type="Proteomes" id="UP000383122">
    <property type="component" value="Unassembled WGS sequence"/>
</dbReference>
<dbReference type="AlphaFoldDB" id="A0A5E4ZUI5"/>
<organism evidence="1 2">
    <name type="scientific">Pandoraea anapnoica</name>
    <dbReference type="NCBI Taxonomy" id="2508301"/>
    <lineage>
        <taxon>Bacteria</taxon>
        <taxon>Pseudomonadati</taxon>
        <taxon>Pseudomonadota</taxon>
        <taxon>Betaproteobacteria</taxon>
        <taxon>Burkholderiales</taxon>
        <taxon>Burkholderiaceae</taxon>
        <taxon>Pandoraea</taxon>
    </lineage>
</organism>